<dbReference type="SUPFAM" id="SSF54364">
    <property type="entry name" value="Translation initiation factor IF3, N-terminal domain"/>
    <property type="match status" value="1"/>
</dbReference>
<evidence type="ECO:0000256" key="3">
    <source>
        <dbReference type="ARBA" id="ARBA00022917"/>
    </source>
</evidence>
<reference evidence="6 7" key="1">
    <citation type="submission" date="2019-03" db="EMBL/GenBank/DDBJ databases">
        <authorList>
            <person name="Gaulin E."/>
            <person name="Dumas B."/>
        </authorList>
    </citation>
    <scope>NUCLEOTIDE SEQUENCE [LARGE SCALE GENOMIC DNA]</scope>
    <source>
        <strain evidence="6">CBS 568.67</strain>
    </source>
</reference>
<dbReference type="Gene3D" id="3.10.20.80">
    <property type="entry name" value="Translation initiation factor 3 (IF-3), N-terminal domain"/>
    <property type="match status" value="1"/>
</dbReference>
<proteinExistence type="inferred from homology"/>
<dbReference type="InterPro" id="IPR019814">
    <property type="entry name" value="Translation_initiation_fac_3_N"/>
</dbReference>
<dbReference type="GO" id="GO:0032790">
    <property type="term" value="P:ribosome disassembly"/>
    <property type="evidence" value="ECO:0007669"/>
    <property type="project" value="TreeGrafter"/>
</dbReference>
<keyword evidence="2" id="KW-0396">Initiation factor</keyword>
<dbReference type="InterPro" id="IPR001288">
    <property type="entry name" value="Translation_initiation_fac_3"/>
</dbReference>
<dbReference type="EMBL" id="CAADRA010006056">
    <property type="protein sequence ID" value="VFT93882.1"/>
    <property type="molecule type" value="Genomic_DNA"/>
</dbReference>
<dbReference type="PANTHER" id="PTHR10938">
    <property type="entry name" value="TRANSLATION INITIATION FACTOR IF-3"/>
    <property type="match status" value="1"/>
</dbReference>
<dbReference type="SUPFAM" id="SSF55200">
    <property type="entry name" value="Translation initiation factor IF3, C-terminal domain"/>
    <property type="match status" value="1"/>
</dbReference>
<evidence type="ECO:0000313" key="6">
    <source>
        <dbReference type="EMBL" id="VFT93882.1"/>
    </source>
</evidence>
<dbReference type="OrthoDB" id="21573at2759"/>
<dbReference type="GO" id="GO:0003743">
    <property type="term" value="F:translation initiation factor activity"/>
    <property type="evidence" value="ECO:0007669"/>
    <property type="project" value="UniProtKB-KW"/>
</dbReference>
<dbReference type="NCBIfam" id="TIGR00168">
    <property type="entry name" value="infC"/>
    <property type="match status" value="1"/>
</dbReference>
<name>A0A485L8J9_9STRA</name>
<protein>
    <submittedName>
        <fullName evidence="6">Aste57867_17124 protein</fullName>
    </submittedName>
</protein>
<evidence type="ECO:0000259" key="4">
    <source>
        <dbReference type="Pfam" id="PF05198"/>
    </source>
</evidence>
<dbReference type="Proteomes" id="UP000332933">
    <property type="component" value="Unassembled WGS sequence"/>
</dbReference>
<organism evidence="6 7">
    <name type="scientific">Aphanomyces stellatus</name>
    <dbReference type="NCBI Taxonomy" id="120398"/>
    <lineage>
        <taxon>Eukaryota</taxon>
        <taxon>Sar</taxon>
        <taxon>Stramenopiles</taxon>
        <taxon>Oomycota</taxon>
        <taxon>Saprolegniomycetes</taxon>
        <taxon>Saprolegniales</taxon>
        <taxon>Verrucalvaceae</taxon>
        <taxon>Aphanomyces</taxon>
    </lineage>
</organism>
<dbReference type="Gene3D" id="3.30.110.10">
    <property type="entry name" value="Translation initiation factor 3 (IF-3), C-terminal domain"/>
    <property type="match status" value="1"/>
</dbReference>
<reference evidence="5" key="2">
    <citation type="submission" date="2019-06" db="EMBL/GenBank/DDBJ databases">
        <title>Genomics analysis of Aphanomyces spp. identifies a new class of oomycete effector associated with host adaptation.</title>
        <authorList>
            <person name="Gaulin E."/>
        </authorList>
    </citation>
    <scope>NUCLEOTIDE SEQUENCE</scope>
    <source>
        <strain evidence="5">CBS 578.67</strain>
    </source>
</reference>
<dbReference type="InterPro" id="IPR036788">
    <property type="entry name" value="T_IF-3_C_sf"/>
</dbReference>
<keyword evidence="3" id="KW-0648">Protein biosynthesis</keyword>
<comment type="similarity">
    <text evidence="1">Belongs to the IF-3 family.</text>
</comment>
<evidence type="ECO:0000313" key="5">
    <source>
        <dbReference type="EMBL" id="KAF0691712.1"/>
    </source>
</evidence>
<gene>
    <name evidence="6" type="primary">Aste57867_17124</name>
    <name evidence="5" type="ORF">As57867_017065</name>
    <name evidence="6" type="ORF">ASTE57867_17124</name>
</gene>
<sequence>MWTRVARVASCVRMAPLSAPTALVRATPSVFLMPLPCVFQTPVRFMSEKRTKKVPLNEEIRASVVTIIDEDGRMREGVDKRAAVREARGNGMDLVQVSLQASLKPNGPPRVLCKIYDYRKKIYDSERSAEPERKMRGDKDMIYKVDIEAHDMGVKSKRVTGFIEKGHPVNLVIEWGNRTEKRPKGELLYEKVLASIESEYTIAKAKTSNVAIRARLNPVFKKSTKGKKEEASSSSS</sequence>
<accession>A0A485L8J9</accession>
<keyword evidence="7" id="KW-1185">Reference proteome</keyword>
<feature type="domain" description="Translation initiation factor 3 N-terminal" evidence="4">
    <location>
        <begin position="56"/>
        <end position="128"/>
    </location>
</feature>
<dbReference type="PANTHER" id="PTHR10938:SF0">
    <property type="entry name" value="TRANSLATION INITIATION FACTOR IF-3, MITOCHONDRIAL"/>
    <property type="match status" value="1"/>
</dbReference>
<dbReference type="InterPro" id="IPR036787">
    <property type="entry name" value="T_IF-3_N_sf"/>
</dbReference>
<dbReference type="AlphaFoldDB" id="A0A485L8J9"/>
<evidence type="ECO:0000256" key="1">
    <source>
        <dbReference type="ARBA" id="ARBA00005439"/>
    </source>
</evidence>
<dbReference type="GO" id="GO:0043022">
    <property type="term" value="F:ribosome binding"/>
    <property type="evidence" value="ECO:0007669"/>
    <property type="project" value="TreeGrafter"/>
</dbReference>
<evidence type="ECO:0000313" key="7">
    <source>
        <dbReference type="Proteomes" id="UP000332933"/>
    </source>
</evidence>
<dbReference type="EMBL" id="VJMH01006035">
    <property type="protein sequence ID" value="KAF0691712.1"/>
    <property type="molecule type" value="Genomic_DNA"/>
</dbReference>
<evidence type="ECO:0000256" key="2">
    <source>
        <dbReference type="ARBA" id="ARBA00022540"/>
    </source>
</evidence>
<dbReference type="Pfam" id="PF05198">
    <property type="entry name" value="IF3_N"/>
    <property type="match status" value="1"/>
</dbReference>